<proteinExistence type="predicted"/>
<name>A0A2N3KEE5_9PROT</name>
<evidence type="ECO:0000313" key="2">
    <source>
        <dbReference type="EMBL" id="PKR48929.1"/>
    </source>
</evidence>
<feature type="transmembrane region" description="Helical" evidence="1">
    <location>
        <begin position="33"/>
        <end position="56"/>
    </location>
</feature>
<gene>
    <name evidence="2" type="ORF">COO20_23515</name>
</gene>
<keyword evidence="1" id="KW-0472">Membrane</keyword>
<feature type="transmembrane region" description="Helical" evidence="1">
    <location>
        <begin position="96"/>
        <end position="116"/>
    </location>
</feature>
<comment type="caution">
    <text evidence="2">The sequence shown here is derived from an EMBL/GenBank/DDBJ whole genome shotgun (WGS) entry which is preliminary data.</text>
</comment>
<evidence type="ECO:0000256" key="1">
    <source>
        <dbReference type="SAM" id="Phobius"/>
    </source>
</evidence>
<dbReference type="RefSeq" id="WP_101271015.1">
    <property type="nucleotide sequence ID" value="NZ_NWTK01000021.1"/>
</dbReference>
<dbReference type="PANTHER" id="PTHR34821:SF2">
    <property type="entry name" value="INNER MEMBRANE PROTEIN YDCZ"/>
    <property type="match status" value="1"/>
</dbReference>
<dbReference type="EMBL" id="NWTK01000021">
    <property type="protein sequence ID" value="PKR48929.1"/>
    <property type="molecule type" value="Genomic_DNA"/>
</dbReference>
<dbReference type="Proteomes" id="UP000233597">
    <property type="component" value="Unassembled WGS sequence"/>
</dbReference>
<protein>
    <recommendedName>
        <fullName evidence="4">EamA-like transporter family protein</fullName>
    </recommendedName>
</protein>
<keyword evidence="1" id="KW-1133">Transmembrane helix</keyword>
<evidence type="ECO:0008006" key="4">
    <source>
        <dbReference type="Google" id="ProtNLM"/>
    </source>
</evidence>
<organism evidence="2 3">
    <name type="scientific">Thalassospira marina</name>
    <dbReference type="NCBI Taxonomy" id="2048283"/>
    <lineage>
        <taxon>Bacteria</taxon>
        <taxon>Pseudomonadati</taxon>
        <taxon>Pseudomonadota</taxon>
        <taxon>Alphaproteobacteria</taxon>
        <taxon>Rhodospirillales</taxon>
        <taxon>Thalassospiraceae</taxon>
        <taxon>Thalassospira</taxon>
    </lineage>
</organism>
<accession>A0A2N3KEE5</accession>
<dbReference type="OrthoDB" id="370053at2"/>
<keyword evidence="1" id="KW-0812">Transmembrane</keyword>
<sequence length="145" mass="15053">MNAFYSILALAAGVMLPLQAAMNARLARMMGSSIWAASFSGFMLTIILAIIGYFSLGALPRMGGAAALPWWAWAGGVCGCVVLSATTIVAPRLGTSAMVALIMAGQVICSLLIDSFGLLDMPAQPFDIKRAGAAALLLLATFLIR</sequence>
<dbReference type="GO" id="GO:0005886">
    <property type="term" value="C:plasma membrane"/>
    <property type="evidence" value="ECO:0007669"/>
    <property type="project" value="TreeGrafter"/>
</dbReference>
<dbReference type="PANTHER" id="PTHR34821">
    <property type="entry name" value="INNER MEMBRANE PROTEIN YDCZ"/>
    <property type="match status" value="1"/>
</dbReference>
<feature type="transmembrane region" description="Helical" evidence="1">
    <location>
        <begin position="68"/>
        <end position="90"/>
    </location>
</feature>
<evidence type="ECO:0000313" key="3">
    <source>
        <dbReference type="Proteomes" id="UP000233597"/>
    </source>
</evidence>
<dbReference type="AlphaFoldDB" id="A0A2N3KEE5"/>
<reference evidence="2 3" key="1">
    <citation type="submission" date="2017-09" db="EMBL/GenBank/DDBJ databases">
        <title>Biodiversity and function of Thalassospira species in the particle-attached aromatic-hydrocarbon-degrading consortia from the surface seawater of the South China Sea.</title>
        <authorList>
            <person name="Dong C."/>
            <person name="Liu R."/>
            <person name="Shao Z."/>
        </authorList>
    </citation>
    <scope>NUCLEOTIDE SEQUENCE [LARGE SCALE GENOMIC DNA]</scope>
    <source>
        <strain evidence="2 3">CSC1P2</strain>
    </source>
</reference>
<dbReference type="Pfam" id="PF04657">
    <property type="entry name" value="DMT_YdcZ"/>
    <property type="match status" value="1"/>
</dbReference>
<dbReference type="InterPro" id="IPR006750">
    <property type="entry name" value="YdcZ"/>
</dbReference>